<dbReference type="Proteomes" id="UP000268162">
    <property type="component" value="Unassembled WGS sequence"/>
</dbReference>
<reference evidence="10" key="1">
    <citation type="journal article" date="2018" name="Nat. Microbiol.">
        <title>Leveraging single-cell genomics to expand the fungal tree of life.</title>
        <authorList>
            <person name="Ahrendt S.R."/>
            <person name="Quandt C.A."/>
            <person name="Ciobanu D."/>
            <person name="Clum A."/>
            <person name="Salamov A."/>
            <person name="Andreopoulos B."/>
            <person name="Cheng J.F."/>
            <person name="Woyke T."/>
            <person name="Pelin A."/>
            <person name="Henrissat B."/>
            <person name="Reynolds N.K."/>
            <person name="Benny G.L."/>
            <person name="Smith M.E."/>
            <person name="James T.Y."/>
            <person name="Grigoriev I.V."/>
        </authorList>
    </citation>
    <scope>NUCLEOTIDE SEQUENCE [LARGE SCALE GENOMIC DNA]</scope>
    <source>
        <strain evidence="10">RSA 468</strain>
    </source>
</reference>
<evidence type="ECO:0000259" key="7">
    <source>
        <dbReference type="Pfam" id="PF10189"/>
    </source>
</evidence>
<evidence type="ECO:0000259" key="8">
    <source>
        <dbReference type="Pfam" id="PF24566"/>
    </source>
</evidence>
<name>A0A4P9ZWX5_9FUNG</name>
<feature type="domain" description="Integrator complex subunit 3 N-terminal" evidence="7">
    <location>
        <begin position="58"/>
        <end position="290"/>
    </location>
</feature>
<dbReference type="GO" id="GO:0005737">
    <property type="term" value="C:cytoplasm"/>
    <property type="evidence" value="ECO:0007669"/>
    <property type="project" value="UniProtKB-SubCell"/>
</dbReference>
<evidence type="ECO:0000256" key="1">
    <source>
        <dbReference type="ARBA" id="ARBA00004123"/>
    </source>
</evidence>
<dbReference type="GO" id="GO:0005634">
    <property type="term" value="C:nucleus"/>
    <property type="evidence" value="ECO:0007669"/>
    <property type="project" value="UniProtKB-SubCell"/>
</dbReference>
<dbReference type="InterPro" id="IPR019333">
    <property type="entry name" value="INTS3_N"/>
</dbReference>
<dbReference type="InterPro" id="IPR045334">
    <property type="entry name" value="INTS3"/>
</dbReference>
<dbReference type="InterPro" id="IPR056518">
    <property type="entry name" value="HEAT_Ints3_C"/>
</dbReference>
<dbReference type="OrthoDB" id="2021145at2759"/>
<dbReference type="Pfam" id="PF24566">
    <property type="entry name" value="HEAT_Ints3_C"/>
    <property type="match status" value="1"/>
</dbReference>
<evidence type="ECO:0000256" key="3">
    <source>
        <dbReference type="ARBA" id="ARBA00006130"/>
    </source>
</evidence>
<protein>
    <submittedName>
        <fullName evidence="9">Uncharacterized protein</fullName>
    </submittedName>
</protein>
<evidence type="ECO:0000313" key="10">
    <source>
        <dbReference type="Proteomes" id="UP000268162"/>
    </source>
</evidence>
<evidence type="ECO:0000256" key="4">
    <source>
        <dbReference type="ARBA" id="ARBA00022490"/>
    </source>
</evidence>
<comment type="similarity">
    <text evidence="3">Belongs to the Integrator subunit 3 family.</text>
</comment>
<keyword evidence="10" id="KW-1185">Reference proteome</keyword>
<dbReference type="PANTHER" id="PTHR13587">
    <property type="entry name" value="INTEGRATOR COMPLEX SUBUNIT 3"/>
    <property type="match status" value="1"/>
</dbReference>
<proteinExistence type="inferred from homology"/>
<sequence>MATEEPKSLLFDLTPIDALDVVETELQRCSHELEEMLTGKTEIEIHQELQDVASQSMKKHSDIVNGLFYGILIDPSQAETNYRYLNAVVRDGYAIVLNQFRHFATCIKFAGLRGGVIEQMFWLLHRITQLNVPGIDSLYMALMRQMRGGDISSFNLKLIDTTLGCLERNISWLFNQPFVISSAAYHFTRLILDHQKYGALREREVKFTVMLLRDKFLECCHMGRELVRMLQGVAQIPDFKQLWITLMCHPEQLNPHFKGLHQLLTVPTPKMYLQSRLTFDMETKLLFIMERSHVVAANVKLALFYDWLFYDPSTDSIMSIEPAILLMERSIEKYSFLTIISLDGLIKAPNIDPAIAKLMRELFELSDTEMRLARLPASFLTSDSTQNNGLNDMPGPFGVATSFDGHSNPSPVESQFNISMTTGTNPGDSKPDGGPSSVPTYRDSNDYPLLSSSPTSAGSPPEYLQSITASSMSHSMDLGEGHDSVGANDETAELESAARDPALWIFGTSLTDLEQAIAESNSEQAVTLLRTIVQTFRETAIPPNILGAALVLILRKIPSPGVLEDLYPLSDDLQAFLPSAQTDRLRSLGAVGDGNTKNSGGLGQHQEGLPAIFSPRDSEVELDVLDEFCVLIAGEVIPLMQGVVAHHKATELQRLFQLVTIMGGLVEGLLPRWLLYWLRRGGEELVASRSSPNTGRRMRDPIREFRGHLEPLLAYLSTANPNESASTALAACLRALQDHSHVLFYWLVPLLFNVFAEECVGHSETLHILVAVIDQIQILSLNRQILLGGVRLFGDLQSSDALEAAGRSNIIKTITTTILTRIDPDYHPEAINGLLNLLRSVPPNPELILALETTDSPPLLDFATNAIIQWLRVWPEQLLQAWNQILNNTGRLSAQTTSFVKELFQSWKATNVVHRLPDDLSQTIDELAVALANLPLHSDPILEENKDLFGDDESLSDLSSIDMAISEEAPNASDPLGIFNSAGATRPGDPLVGPIPKKRKAILSDSDSE</sequence>
<dbReference type="AlphaFoldDB" id="A0A4P9ZWX5"/>
<organism evidence="9 10">
    <name type="scientific">Dimargaris cristalligena</name>
    <dbReference type="NCBI Taxonomy" id="215637"/>
    <lineage>
        <taxon>Eukaryota</taxon>
        <taxon>Fungi</taxon>
        <taxon>Fungi incertae sedis</taxon>
        <taxon>Zoopagomycota</taxon>
        <taxon>Kickxellomycotina</taxon>
        <taxon>Dimargaritomycetes</taxon>
        <taxon>Dimargaritales</taxon>
        <taxon>Dimargaritaceae</taxon>
        <taxon>Dimargaris</taxon>
    </lineage>
</organism>
<keyword evidence="4" id="KW-0963">Cytoplasm</keyword>
<dbReference type="STRING" id="215637.A0A4P9ZWX5"/>
<dbReference type="SUPFAM" id="SSF48371">
    <property type="entry name" value="ARM repeat"/>
    <property type="match status" value="1"/>
</dbReference>
<feature type="domain" description="Integrator complex subunit 3 N-terminal" evidence="7">
    <location>
        <begin position="291"/>
        <end position="361"/>
    </location>
</feature>
<feature type="domain" description="Ints3-like C-terminal" evidence="8">
    <location>
        <begin position="722"/>
        <end position="793"/>
    </location>
</feature>
<dbReference type="PANTHER" id="PTHR13587:SF7">
    <property type="entry name" value="INTEGRATOR COMPLEX SUBUNIT 3"/>
    <property type="match status" value="1"/>
</dbReference>
<dbReference type="EMBL" id="ML002398">
    <property type="protein sequence ID" value="RKP38164.1"/>
    <property type="molecule type" value="Genomic_DNA"/>
</dbReference>
<accession>A0A4P9ZWX5</accession>
<evidence type="ECO:0000256" key="5">
    <source>
        <dbReference type="ARBA" id="ARBA00023242"/>
    </source>
</evidence>
<keyword evidence="5" id="KW-0539">Nucleus</keyword>
<dbReference type="Pfam" id="PF10189">
    <property type="entry name" value="Ints3_N"/>
    <property type="match status" value="2"/>
</dbReference>
<feature type="region of interest" description="Disordered" evidence="6">
    <location>
        <begin position="383"/>
        <end position="463"/>
    </location>
</feature>
<evidence type="ECO:0000256" key="2">
    <source>
        <dbReference type="ARBA" id="ARBA00004496"/>
    </source>
</evidence>
<gene>
    <name evidence="9" type="ORF">BJ085DRAFT_36149</name>
</gene>
<evidence type="ECO:0000256" key="6">
    <source>
        <dbReference type="SAM" id="MobiDB-lite"/>
    </source>
</evidence>
<dbReference type="InterPro" id="IPR016024">
    <property type="entry name" value="ARM-type_fold"/>
</dbReference>
<evidence type="ECO:0000313" key="9">
    <source>
        <dbReference type="EMBL" id="RKP38164.1"/>
    </source>
</evidence>
<feature type="region of interest" description="Disordered" evidence="6">
    <location>
        <begin position="976"/>
        <end position="1009"/>
    </location>
</feature>
<feature type="compositionally biased region" description="Polar residues" evidence="6">
    <location>
        <begin position="404"/>
        <end position="427"/>
    </location>
</feature>
<comment type="subcellular location">
    <subcellularLocation>
        <location evidence="2">Cytoplasm</location>
    </subcellularLocation>
    <subcellularLocation>
        <location evidence="1">Nucleus</location>
    </subcellularLocation>
</comment>